<name>A0A2R5LE36_9ACAR</name>
<comment type="subunit">
    <text evidence="5 6">Supercomplex made of cofactors A to E. Cofactors A and D function by capturing and stabilizing tubulin in a quasi-native conformation. Cofactor E binds to the cofactor D-tubulin complex; interaction with cofactor C then causes the release of tubulin polypeptides that are committed to the native state.</text>
</comment>
<dbReference type="GO" id="GO:0007023">
    <property type="term" value="P:post-chaperonin tubulin folding pathway"/>
    <property type="evidence" value="ECO:0007669"/>
    <property type="project" value="UniProtKB-UniRule"/>
</dbReference>
<evidence type="ECO:0000256" key="5">
    <source>
        <dbReference type="ARBA" id="ARBA00026055"/>
    </source>
</evidence>
<dbReference type="PANTHER" id="PTHR21500">
    <property type="entry name" value="TUBULIN-SPECIFIC CHAPERONE A"/>
    <property type="match status" value="1"/>
</dbReference>
<dbReference type="GO" id="GO:0005829">
    <property type="term" value="C:cytosol"/>
    <property type="evidence" value="ECO:0007669"/>
    <property type="project" value="TreeGrafter"/>
</dbReference>
<dbReference type="Pfam" id="PF02970">
    <property type="entry name" value="TBCA"/>
    <property type="match status" value="1"/>
</dbReference>
<dbReference type="AlphaFoldDB" id="A0A2R5LE36"/>
<keyword evidence="6" id="KW-0963">Cytoplasm</keyword>
<dbReference type="SUPFAM" id="SSF46988">
    <property type="entry name" value="Tubulin chaperone cofactor A"/>
    <property type="match status" value="1"/>
</dbReference>
<reference evidence="8" key="1">
    <citation type="submission" date="2018-03" db="EMBL/GenBank/DDBJ databases">
        <title>The relapsing fever spirochete Borrelia turicatae persists in the highly oxidative environment of its soft-bodied tick vector.</title>
        <authorList>
            <person name="Bourret T.J."/>
            <person name="Boyle W.K."/>
            <person name="Valenzuela J.G."/>
            <person name="Oliveira F."/>
            <person name="Lopez J.E."/>
        </authorList>
    </citation>
    <scope>NUCLEOTIDE SEQUENCE</scope>
    <source>
        <strain evidence="8">Kansas strain/isolate</strain>
        <tissue evidence="8">Salivary glands</tissue>
    </source>
</reference>
<feature type="coiled-coil region" evidence="7">
    <location>
        <begin position="16"/>
        <end position="43"/>
    </location>
</feature>
<dbReference type="InterPro" id="IPR036126">
    <property type="entry name" value="TBCA_sf"/>
</dbReference>
<evidence type="ECO:0000256" key="4">
    <source>
        <dbReference type="ARBA" id="ARBA00023186"/>
    </source>
</evidence>
<keyword evidence="6" id="KW-0493">Microtubule</keyword>
<comment type="similarity">
    <text evidence="2 6">Belongs to the TBCA family.</text>
</comment>
<evidence type="ECO:0000256" key="6">
    <source>
        <dbReference type="RuleBase" id="RU364030"/>
    </source>
</evidence>
<evidence type="ECO:0000256" key="7">
    <source>
        <dbReference type="SAM" id="Coils"/>
    </source>
</evidence>
<dbReference type="RefSeq" id="XP_064475032.1">
    <property type="nucleotide sequence ID" value="XM_064618962.1"/>
</dbReference>
<dbReference type="PANTHER" id="PTHR21500:SF0">
    <property type="entry name" value="TUBULIN-SPECIFIC CHAPERONE A"/>
    <property type="match status" value="1"/>
</dbReference>
<evidence type="ECO:0000256" key="1">
    <source>
        <dbReference type="ARBA" id="ARBA00003046"/>
    </source>
</evidence>
<comment type="function">
    <text evidence="1">Tubulin-folding protein; involved in the early step of the tubulin folding pathway.</text>
</comment>
<keyword evidence="7" id="KW-0175">Coiled coil</keyword>
<comment type="subcellular location">
    <subcellularLocation>
        <location evidence="6">Cytoplasm</location>
        <location evidence="6">Cytoskeleton</location>
    </subcellularLocation>
</comment>
<protein>
    <recommendedName>
        <fullName evidence="3 6">Tubulin-specific chaperone A</fullName>
    </recommendedName>
</protein>
<dbReference type="GO" id="GO:0048487">
    <property type="term" value="F:beta-tubulin binding"/>
    <property type="evidence" value="ECO:0007669"/>
    <property type="project" value="InterPro"/>
</dbReference>
<sequence>MGDSRVRQMKIKTGIVKRISKEKSTYEKEVEIEKQRLVKFKEQEKEEAALHRQEEVIQETLMMVPHCQKRLLVAWNDLKTALEAAEDLADSNEYKDAQAILEESKLHLPSS</sequence>
<evidence type="ECO:0000256" key="3">
    <source>
        <dbReference type="ARBA" id="ARBA00015002"/>
    </source>
</evidence>
<dbReference type="GeneID" id="135389027"/>
<proteinExistence type="inferred from homology"/>
<evidence type="ECO:0000313" key="8">
    <source>
        <dbReference type="EMBL" id="MBY07800.1"/>
    </source>
</evidence>
<organism evidence="8">
    <name type="scientific">Ornithodoros turicata</name>
    <dbReference type="NCBI Taxonomy" id="34597"/>
    <lineage>
        <taxon>Eukaryota</taxon>
        <taxon>Metazoa</taxon>
        <taxon>Ecdysozoa</taxon>
        <taxon>Arthropoda</taxon>
        <taxon>Chelicerata</taxon>
        <taxon>Arachnida</taxon>
        <taxon>Acari</taxon>
        <taxon>Parasitiformes</taxon>
        <taxon>Ixodida</taxon>
        <taxon>Ixodoidea</taxon>
        <taxon>Argasidae</taxon>
        <taxon>Ornithodorinae</taxon>
        <taxon>Ornithodoros</taxon>
    </lineage>
</organism>
<dbReference type="EMBL" id="GGLE01003674">
    <property type="protein sequence ID" value="MBY07800.1"/>
    <property type="molecule type" value="Transcribed_RNA"/>
</dbReference>
<dbReference type="GO" id="GO:0007021">
    <property type="term" value="P:tubulin complex assembly"/>
    <property type="evidence" value="ECO:0007669"/>
    <property type="project" value="UniProtKB-UniRule"/>
</dbReference>
<keyword evidence="6" id="KW-0206">Cytoskeleton</keyword>
<dbReference type="GO" id="GO:0005874">
    <property type="term" value="C:microtubule"/>
    <property type="evidence" value="ECO:0007669"/>
    <property type="project" value="UniProtKB-KW"/>
</dbReference>
<dbReference type="KEGG" id="oti:135389027"/>
<accession>A0A2R5LE36</accession>
<evidence type="ECO:0000256" key="2">
    <source>
        <dbReference type="ARBA" id="ARBA00006806"/>
    </source>
</evidence>
<dbReference type="Gene3D" id="1.20.58.90">
    <property type="match status" value="1"/>
</dbReference>
<dbReference type="InterPro" id="IPR004226">
    <property type="entry name" value="TBCA"/>
</dbReference>
<keyword evidence="4 6" id="KW-0143">Chaperone</keyword>